<protein>
    <recommendedName>
        <fullName evidence="3">Methyltransferase domain-containing protein</fullName>
    </recommendedName>
</protein>
<proteinExistence type="predicted"/>
<evidence type="ECO:0008006" key="3">
    <source>
        <dbReference type="Google" id="ProtNLM"/>
    </source>
</evidence>
<gene>
    <name evidence="1" type="ORF">A3G52_03445</name>
</gene>
<dbReference type="InterPro" id="IPR029063">
    <property type="entry name" value="SAM-dependent_MTases_sf"/>
</dbReference>
<dbReference type="CDD" id="cd02440">
    <property type="entry name" value="AdoMet_MTases"/>
    <property type="match status" value="1"/>
</dbReference>
<dbReference type="Proteomes" id="UP000177269">
    <property type="component" value="Unassembled WGS sequence"/>
</dbReference>
<dbReference type="PANTHER" id="PTHR43861">
    <property type="entry name" value="TRANS-ACONITATE 2-METHYLTRANSFERASE-RELATED"/>
    <property type="match status" value="1"/>
</dbReference>
<dbReference type="EMBL" id="MHSK01000024">
    <property type="protein sequence ID" value="OHA41863.1"/>
    <property type="molecule type" value="Genomic_DNA"/>
</dbReference>
<sequence>MKIKEIKKREKYAREYDTRKDFDRHFTDFRFRCLKEHFPMLKSVLEVGCANGIMTEKLIKISKALHVVEPSEHYIRETEKNLGSRANKIVFFQSFIEDWKTNNKYDTVVLSSILHEAKDPVSMLKTAKNLLSKNGIIFINVPNALSLHRRIGVSMGMLKNEYEFNERDKKFLHKRNYDMVHLTRDAKNAGLKIVEKGGYFLKPFSNNQMEKFDLRFVEALYEISKEAPADLCAEIYLFAKNNEYN</sequence>
<dbReference type="PANTHER" id="PTHR43861:SF6">
    <property type="entry name" value="METHYLTRANSFERASE TYPE 11"/>
    <property type="match status" value="1"/>
</dbReference>
<evidence type="ECO:0000313" key="1">
    <source>
        <dbReference type="EMBL" id="OHA41863.1"/>
    </source>
</evidence>
<comment type="caution">
    <text evidence="1">The sequence shown here is derived from an EMBL/GenBank/DDBJ whole genome shotgun (WGS) entry which is preliminary data.</text>
</comment>
<name>A0A1G2P0Q6_9BACT</name>
<dbReference type="Pfam" id="PF13489">
    <property type="entry name" value="Methyltransf_23"/>
    <property type="match status" value="1"/>
</dbReference>
<dbReference type="AlphaFoldDB" id="A0A1G2P0Q6"/>
<dbReference type="SUPFAM" id="SSF53335">
    <property type="entry name" value="S-adenosyl-L-methionine-dependent methyltransferases"/>
    <property type="match status" value="1"/>
</dbReference>
<organism evidence="1 2">
    <name type="scientific">Candidatus Taylorbacteria bacterium RIFCSPLOWO2_12_FULL_43_20</name>
    <dbReference type="NCBI Taxonomy" id="1802332"/>
    <lineage>
        <taxon>Bacteria</taxon>
        <taxon>Candidatus Tayloriibacteriota</taxon>
    </lineage>
</organism>
<dbReference type="Gene3D" id="3.40.50.150">
    <property type="entry name" value="Vaccinia Virus protein VP39"/>
    <property type="match status" value="1"/>
</dbReference>
<accession>A0A1G2P0Q6</accession>
<reference evidence="1 2" key="1">
    <citation type="journal article" date="2016" name="Nat. Commun.">
        <title>Thousands of microbial genomes shed light on interconnected biogeochemical processes in an aquifer system.</title>
        <authorList>
            <person name="Anantharaman K."/>
            <person name="Brown C.T."/>
            <person name="Hug L.A."/>
            <person name="Sharon I."/>
            <person name="Castelle C.J."/>
            <person name="Probst A.J."/>
            <person name="Thomas B.C."/>
            <person name="Singh A."/>
            <person name="Wilkins M.J."/>
            <person name="Karaoz U."/>
            <person name="Brodie E.L."/>
            <person name="Williams K.H."/>
            <person name="Hubbard S.S."/>
            <person name="Banfield J.F."/>
        </authorList>
    </citation>
    <scope>NUCLEOTIDE SEQUENCE [LARGE SCALE GENOMIC DNA]</scope>
</reference>
<evidence type="ECO:0000313" key="2">
    <source>
        <dbReference type="Proteomes" id="UP000177269"/>
    </source>
</evidence>